<dbReference type="OMA" id="ARIATMC"/>
<reference evidence="1" key="2">
    <citation type="submission" date="2022-06" db="UniProtKB">
        <authorList>
            <consortium name="EnsemblMetazoa"/>
        </authorList>
    </citation>
    <scope>IDENTIFICATION</scope>
    <source>
        <strain evidence="1">DF5081</strain>
    </source>
</reference>
<proteinExistence type="predicted"/>
<sequence length="108" mass="11785">MLAFTTSPSTSSILLSHFDDISTSVCSSKDMFFSYATPSCSLEVTADSDDSLDDSGFFDDSDAIQIGREIGARIATMCDEFDAELMSFANYPAKDRGLLARVLDFFAF</sequence>
<accession>A0A8R1DSP5</accession>
<dbReference type="InterPro" id="IPR021543">
    <property type="entry name" value="EGL-1"/>
</dbReference>
<evidence type="ECO:0000313" key="2">
    <source>
        <dbReference type="Proteomes" id="UP000005237"/>
    </source>
</evidence>
<dbReference type="Pfam" id="PF11430">
    <property type="entry name" value="EGL-1"/>
    <property type="match status" value="1"/>
</dbReference>
<organism evidence="1 2">
    <name type="scientific">Caenorhabditis japonica</name>
    <dbReference type="NCBI Taxonomy" id="281687"/>
    <lineage>
        <taxon>Eukaryota</taxon>
        <taxon>Metazoa</taxon>
        <taxon>Ecdysozoa</taxon>
        <taxon>Nematoda</taxon>
        <taxon>Chromadorea</taxon>
        <taxon>Rhabditida</taxon>
        <taxon>Rhabditina</taxon>
        <taxon>Rhabditomorpha</taxon>
        <taxon>Rhabditoidea</taxon>
        <taxon>Rhabditidae</taxon>
        <taxon>Peloderinae</taxon>
        <taxon>Caenorhabditis</taxon>
    </lineage>
</organism>
<name>A0A8R1DSP5_CAEJA</name>
<dbReference type="EnsemblMetazoa" id="CJA10807.1">
    <property type="protein sequence ID" value="CJA10807.1"/>
    <property type="gene ID" value="WBGene00130011"/>
</dbReference>
<dbReference type="AlphaFoldDB" id="A0A8R1DSP5"/>
<dbReference type="Proteomes" id="UP000005237">
    <property type="component" value="Unassembled WGS sequence"/>
</dbReference>
<keyword evidence="2" id="KW-1185">Reference proteome</keyword>
<evidence type="ECO:0000313" key="1">
    <source>
        <dbReference type="EnsemblMetazoa" id="CJA10807.1"/>
    </source>
</evidence>
<reference evidence="2" key="1">
    <citation type="submission" date="2010-08" db="EMBL/GenBank/DDBJ databases">
        <authorList>
            <consortium name="Caenorhabditis japonica Sequencing Consortium"/>
            <person name="Wilson R.K."/>
        </authorList>
    </citation>
    <scope>NUCLEOTIDE SEQUENCE [LARGE SCALE GENOMIC DNA]</scope>
    <source>
        <strain evidence="2">DF5081</strain>
    </source>
</reference>
<protein>
    <submittedName>
        <fullName evidence="1">Uncharacterized protein</fullName>
    </submittedName>
</protein>